<evidence type="ECO:0000256" key="4">
    <source>
        <dbReference type="ARBA" id="ARBA00023212"/>
    </source>
</evidence>
<dbReference type="GeneID" id="113138994"/>
<dbReference type="PROSITE" id="PS51665">
    <property type="entry name" value="ENKURIN"/>
    <property type="match status" value="1"/>
</dbReference>
<dbReference type="STRING" id="205130.ENSMAMP00000020994"/>
<accession>A0A3Q3MJ82</accession>
<feature type="region of interest" description="Disordered" evidence="6">
    <location>
        <begin position="265"/>
        <end position="293"/>
    </location>
</feature>
<reference evidence="8" key="2">
    <citation type="submission" date="2025-09" db="UniProtKB">
        <authorList>
            <consortium name="Ensembl"/>
        </authorList>
    </citation>
    <scope>IDENTIFICATION</scope>
</reference>
<dbReference type="RefSeq" id="XP_026177701.1">
    <property type="nucleotide sequence ID" value="XM_026321916.1"/>
</dbReference>
<keyword evidence="9" id="KW-1185">Reference proteome</keyword>
<keyword evidence="4" id="KW-0206">Cytoskeleton</keyword>
<comment type="subcellular location">
    <subcellularLocation>
        <location evidence="1">Cell projection</location>
        <location evidence="1">Cilium</location>
    </subcellularLocation>
    <subcellularLocation>
        <location evidence="2">Cytoplasm</location>
        <location evidence="2">Cytoskeleton</location>
    </subcellularLocation>
</comment>
<dbReference type="AlphaFoldDB" id="A0A3Q3MJ82"/>
<dbReference type="Ensembl" id="ENSMAMT00000021535.2">
    <property type="protein sequence ID" value="ENSMAMP00000020994.1"/>
    <property type="gene ID" value="ENSMAMG00000014116.2"/>
</dbReference>
<feature type="compositionally biased region" description="Basic and acidic residues" evidence="6">
    <location>
        <begin position="265"/>
        <end position="279"/>
    </location>
</feature>
<evidence type="ECO:0000313" key="9">
    <source>
        <dbReference type="Proteomes" id="UP000261640"/>
    </source>
</evidence>
<evidence type="ECO:0000259" key="7">
    <source>
        <dbReference type="PROSITE" id="PS51665"/>
    </source>
</evidence>
<keyword evidence="3" id="KW-0963">Cytoplasm</keyword>
<dbReference type="CTD" id="84080"/>
<protein>
    <submittedName>
        <fullName evidence="8">Enkurin domain containing 1</fullName>
    </submittedName>
</protein>
<proteinExistence type="predicted"/>
<evidence type="ECO:0000313" key="8">
    <source>
        <dbReference type="Ensembl" id="ENSMAMP00000020994.1"/>
    </source>
</evidence>
<keyword evidence="5" id="KW-0966">Cell projection</keyword>
<dbReference type="GO" id="GO:0005881">
    <property type="term" value="C:cytoplasmic microtubule"/>
    <property type="evidence" value="ECO:0007669"/>
    <property type="project" value="TreeGrafter"/>
</dbReference>
<evidence type="ECO:0000256" key="6">
    <source>
        <dbReference type="SAM" id="MobiDB-lite"/>
    </source>
</evidence>
<organism evidence="8 9">
    <name type="scientific">Mastacembelus armatus</name>
    <name type="common">zig-zag eel</name>
    <dbReference type="NCBI Taxonomy" id="205130"/>
    <lineage>
        <taxon>Eukaryota</taxon>
        <taxon>Metazoa</taxon>
        <taxon>Chordata</taxon>
        <taxon>Craniata</taxon>
        <taxon>Vertebrata</taxon>
        <taxon>Euteleostomi</taxon>
        <taxon>Actinopterygii</taxon>
        <taxon>Neopterygii</taxon>
        <taxon>Teleostei</taxon>
        <taxon>Neoteleostei</taxon>
        <taxon>Acanthomorphata</taxon>
        <taxon>Anabantaria</taxon>
        <taxon>Synbranchiformes</taxon>
        <taxon>Mastacembelidae</taxon>
        <taxon>Mastacembelus</taxon>
    </lineage>
</organism>
<dbReference type="PANTHER" id="PTHR21490:SF2">
    <property type="entry name" value="ENKURIN DOMAIN-CONTAINING PROTEIN 1"/>
    <property type="match status" value="1"/>
</dbReference>
<dbReference type="GeneTree" id="ENSGT00940000153866"/>
<evidence type="ECO:0000256" key="2">
    <source>
        <dbReference type="ARBA" id="ARBA00004245"/>
    </source>
</evidence>
<dbReference type="InterPro" id="IPR052102">
    <property type="entry name" value="Enkurin_domain-protein"/>
</dbReference>
<reference evidence="8" key="1">
    <citation type="submission" date="2025-08" db="UniProtKB">
        <authorList>
            <consortium name="Ensembl"/>
        </authorList>
    </citation>
    <scope>IDENTIFICATION</scope>
</reference>
<dbReference type="Proteomes" id="UP000261640">
    <property type="component" value="Unplaced"/>
</dbReference>
<feature type="region of interest" description="Disordered" evidence="6">
    <location>
        <begin position="179"/>
        <end position="200"/>
    </location>
</feature>
<dbReference type="OrthoDB" id="10264920at2759"/>
<evidence type="ECO:0000256" key="5">
    <source>
        <dbReference type="ARBA" id="ARBA00023273"/>
    </source>
</evidence>
<feature type="compositionally biased region" description="Polar residues" evidence="6">
    <location>
        <begin position="188"/>
        <end position="200"/>
    </location>
</feature>
<sequence length="358" mass="40132">MCEGPSSISGPIPPDPSLFPQYYKRPASARGRLEGNHDATLTLLSGPLAPDPVLYPGCYSARTPAHPPRIGFNATHILERGQRGVVGELLKLDGVSITPIPKQKQRVHDFGKENVRRLREIQRRCKEKEAEKAQSRPVPVRALWTSSKYQNVSSRVMGQLQVSSPAVKPQCQNFLKAHSKAGTPAPTRPQSKTSMTMQPLNSCNSTHEQDLKLQVQGETIDFIKHNAQAARKTVLRRSQSLTNLRDKPVPSAVKGQVPQYIEARKEQWRKEEAERRRNAPDPTVPPGHTLMPDSERLETLKSLKETHRSLVTELLSLPLKADNLSIRSHRAHLDCRLSETEEAIKVFSRDKVYVKIDS</sequence>
<dbReference type="InParanoid" id="A0A3Q3MJ82"/>
<dbReference type="GO" id="GO:0005929">
    <property type="term" value="C:cilium"/>
    <property type="evidence" value="ECO:0007669"/>
    <property type="project" value="UniProtKB-SubCell"/>
</dbReference>
<evidence type="ECO:0000256" key="1">
    <source>
        <dbReference type="ARBA" id="ARBA00004138"/>
    </source>
</evidence>
<dbReference type="InterPro" id="IPR027012">
    <property type="entry name" value="Enkurin_dom"/>
</dbReference>
<dbReference type="Pfam" id="PF13864">
    <property type="entry name" value="Enkurin"/>
    <property type="match status" value="1"/>
</dbReference>
<feature type="domain" description="Enkurin" evidence="7">
    <location>
        <begin position="263"/>
        <end position="355"/>
    </location>
</feature>
<evidence type="ECO:0000256" key="3">
    <source>
        <dbReference type="ARBA" id="ARBA00022490"/>
    </source>
</evidence>
<name>A0A3Q3MJ82_9TELE</name>
<dbReference type="PANTHER" id="PTHR21490">
    <property type="entry name" value="ENKURIN-RELATED"/>
    <property type="match status" value="1"/>
</dbReference>